<reference evidence="6" key="1">
    <citation type="submission" date="2015-05" db="EMBL/GenBank/DDBJ databases">
        <authorList>
            <person name="Urmite Genomes"/>
        </authorList>
    </citation>
    <scope>NUCLEOTIDE SEQUENCE [LARGE SCALE GENOMIC DNA]</scope>
    <source>
        <strain evidence="6">LF1</strain>
    </source>
</reference>
<dbReference type="InterPro" id="IPR050709">
    <property type="entry name" value="Biotin_Carboxyl_Carrier/Decarb"/>
</dbReference>
<keyword evidence="3" id="KW-0276">Fatty acid metabolism</keyword>
<evidence type="ECO:0000313" key="5">
    <source>
        <dbReference type="EMBL" id="CRK82978.1"/>
    </source>
</evidence>
<dbReference type="Proteomes" id="UP000199087">
    <property type="component" value="Unassembled WGS sequence"/>
</dbReference>
<name>A0A0U1NYQ6_9BACI</name>
<dbReference type="Pfam" id="PF00364">
    <property type="entry name" value="Biotin_lipoyl"/>
    <property type="match status" value="1"/>
</dbReference>
<dbReference type="PANTHER" id="PTHR45266">
    <property type="entry name" value="OXALOACETATE DECARBOXYLASE ALPHA CHAIN"/>
    <property type="match status" value="1"/>
</dbReference>
<comment type="function">
    <text evidence="3">This protein is a component of the acetyl coenzyme A carboxylase complex; first, biotin carboxylase catalyzes the carboxylation of the carrier protein and then the transcarboxylase transfers the carboxyl group to form malonyl-CoA.</text>
</comment>
<dbReference type="AlphaFoldDB" id="A0A0U1NYQ6"/>
<evidence type="ECO:0000256" key="1">
    <source>
        <dbReference type="ARBA" id="ARBA00017562"/>
    </source>
</evidence>
<keyword evidence="6" id="KW-1185">Reference proteome</keyword>
<evidence type="ECO:0000259" key="4">
    <source>
        <dbReference type="PROSITE" id="PS50968"/>
    </source>
</evidence>
<keyword evidence="2 3" id="KW-0092">Biotin</keyword>
<keyword evidence="3" id="KW-0443">Lipid metabolism</keyword>
<comment type="pathway">
    <text evidence="3">Lipid metabolism; fatty acid biosynthesis.</text>
</comment>
<dbReference type="InterPro" id="IPR001249">
    <property type="entry name" value="AcCoA_biotinCC"/>
</dbReference>
<dbReference type="PROSITE" id="PS50968">
    <property type="entry name" value="BIOTINYL_LIPOYL"/>
    <property type="match status" value="1"/>
</dbReference>
<dbReference type="NCBIfam" id="TIGR00531">
    <property type="entry name" value="BCCP"/>
    <property type="match status" value="1"/>
</dbReference>
<dbReference type="CDD" id="cd06850">
    <property type="entry name" value="biotinyl_domain"/>
    <property type="match status" value="1"/>
</dbReference>
<organism evidence="5 6">
    <name type="scientific">Neobacillus massiliamazoniensis</name>
    <dbReference type="NCBI Taxonomy" id="1499688"/>
    <lineage>
        <taxon>Bacteria</taxon>
        <taxon>Bacillati</taxon>
        <taxon>Bacillota</taxon>
        <taxon>Bacilli</taxon>
        <taxon>Bacillales</taxon>
        <taxon>Bacillaceae</taxon>
        <taxon>Neobacillus</taxon>
    </lineage>
</organism>
<keyword evidence="3" id="KW-0275">Fatty acid biosynthesis</keyword>
<sequence length="181" mass="19822">MFKIQEIREIIKLVDQSSINTLEIKEGDSKISIQRNAGSALVVGQEVKSVETQAKQVVSEAPSVLTTAVDKGISNAHVQVATAKEIIEEVYSTPKMDLNENLSKIVSPMVGTFYRAPGMDAAPFVKIGEKVEKSTVVCILEAMKLFNEIEAEMDGEIVDILVENGQLVEYGQPLFLIKHTS</sequence>
<dbReference type="GO" id="GO:0009317">
    <property type="term" value="C:acetyl-CoA carboxylase complex"/>
    <property type="evidence" value="ECO:0007669"/>
    <property type="project" value="InterPro"/>
</dbReference>
<dbReference type="RefSeq" id="WP_090635279.1">
    <property type="nucleotide sequence ID" value="NZ_CVRB01000003.1"/>
</dbReference>
<dbReference type="UniPathway" id="UPA00094"/>
<dbReference type="InterPro" id="IPR000089">
    <property type="entry name" value="Biotin_lipoyl"/>
</dbReference>
<dbReference type="PANTHER" id="PTHR45266:SF3">
    <property type="entry name" value="OXALOACETATE DECARBOXYLASE ALPHA CHAIN"/>
    <property type="match status" value="1"/>
</dbReference>
<evidence type="ECO:0000256" key="3">
    <source>
        <dbReference type="RuleBase" id="RU364072"/>
    </source>
</evidence>
<proteinExistence type="predicted"/>
<evidence type="ECO:0000256" key="2">
    <source>
        <dbReference type="ARBA" id="ARBA00023267"/>
    </source>
</evidence>
<dbReference type="PRINTS" id="PR01071">
    <property type="entry name" value="ACOABIOTINCC"/>
</dbReference>
<dbReference type="Gene3D" id="2.40.50.100">
    <property type="match status" value="1"/>
</dbReference>
<dbReference type="SUPFAM" id="SSF51230">
    <property type="entry name" value="Single hybrid motif"/>
    <property type="match status" value="1"/>
</dbReference>
<feature type="domain" description="Lipoyl-binding" evidence="4">
    <location>
        <begin position="102"/>
        <end position="178"/>
    </location>
</feature>
<dbReference type="InterPro" id="IPR011053">
    <property type="entry name" value="Single_hybrid_motif"/>
</dbReference>
<dbReference type="EMBL" id="CVRB01000003">
    <property type="protein sequence ID" value="CRK82978.1"/>
    <property type="molecule type" value="Genomic_DNA"/>
</dbReference>
<keyword evidence="3" id="KW-0444">Lipid biosynthesis</keyword>
<dbReference type="GO" id="GO:0006633">
    <property type="term" value="P:fatty acid biosynthetic process"/>
    <property type="evidence" value="ECO:0007669"/>
    <property type="project" value="UniProtKB-UniPathway"/>
</dbReference>
<dbReference type="OrthoDB" id="9811735at2"/>
<protein>
    <recommendedName>
        <fullName evidence="1 3">Biotin carboxyl carrier protein of acetyl-CoA carboxylase</fullName>
    </recommendedName>
</protein>
<gene>
    <name evidence="5" type="ORF">BN000_02933</name>
</gene>
<dbReference type="STRING" id="1499688.BN000_02933"/>
<evidence type="ECO:0000313" key="6">
    <source>
        <dbReference type="Proteomes" id="UP000199087"/>
    </source>
</evidence>
<dbReference type="GO" id="GO:0003989">
    <property type="term" value="F:acetyl-CoA carboxylase activity"/>
    <property type="evidence" value="ECO:0007669"/>
    <property type="project" value="InterPro"/>
</dbReference>
<accession>A0A0U1NYQ6</accession>